<sequence length="129" mass="14425">MAAHPTDIAVGRRVRELRVRAGLSQQALAERIGLSFQQVQKYEKGTNRMGASRLIQIAGVLNMPVEALFEGLETSETTTRPSDNEDVLLDRDAARVARDWIRIPDQSTREIVRDMIRTLARTQTSGGNH</sequence>
<dbReference type="CDD" id="cd00093">
    <property type="entry name" value="HTH_XRE"/>
    <property type="match status" value="1"/>
</dbReference>
<dbReference type="InterPro" id="IPR001387">
    <property type="entry name" value="Cro/C1-type_HTH"/>
</dbReference>
<dbReference type="PANTHER" id="PTHR46558:SF4">
    <property type="entry name" value="DNA-BIDING PHAGE PROTEIN"/>
    <property type="match status" value="1"/>
</dbReference>
<comment type="caution">
    <text evidence="3">The sequence shown here is derived from an EMBL/GenBank/DDBJ whole genome shotgun (WGS) entry which is preliminary data.</text>
</comment>
<evidence type="ECO:0000313" key="3">
    <source>
        <dbReference type="EMBL" id="MBP5856647.1"/>
    </source>
</evidence>
<evidence type="ECO:0000313" key="4">
    <source>
        <dbReference type="Proteomes" id="UP000672602"/>
    </source>
</evidence>
<evidence type="ECO:0000259" key="2">
    <source>
        <dbReference type="PROSITE" id="PS50943"/>
    </source>
</evidence>
<gene>
    <name evidence="3" type="ORF">KAJ83_06480</name>
</gene>
<dbReference type="Gene3D" id="1.10.260.40">
    <property type="entry name" value="lambda repressor-like DNA-binding domains"/>
    <property type="match status" value="1"/>
</dbReference>
<dbReference type="SMART" id="SM00530">
    <property type="entry name" value="HTH_XRE"/>
    <property type="match status" value="1"/>
</dbReference>
<dbReference type="InterPro" id="IPR010982">
    <property type="entry name" value="Lambda_DNA-bd_dom_sf"/>
</dbReference>
<organism evidence="3 4">
    <name type="scientific">Marivibrio halodurans</name>
    <dbReference type="NCBI Taxonomy" id="2039722"/>
    <lineage>
        <taxon>Bacteria</taxon>
        <taxon>Pseudomonadati</taxon>
        <taxon>Pseudomonadota</taxon>
        <taxon>Alphaproteobacteria</taxon>
        <taxon>Rhodospirillales</taxon>
        <taxon>Rhodospirillaceae</taxon>
        <taxon>Marivibrio</taxon>
    </lineage>
</organism>
<dbReference type="SUPFAM" id="SSF47413">
    <property type="entry name" value="lambda repressor-like DNA-binding domains"/>
    <property type="match status" value="1"/>
</dbReference>
<keyword evidence="1" id="KW-0238">DNA-binding</keyword>
<dbReference type="Pfam" id="PF01381">
    <property type="entry name" value="HTH_3"/>
    <property type="match status" value="1"/>
</dbReference>
<dbReference type="PANTHER" id="PTHR46558">
    <property type="entry name" value="TRACRIPTIONAL REGULATORY PROTEIN-RELATED-RELATED"/>
    <property type="match status" value="1"/>
</dbReference>
<keyword evidence="4" id="KW-1185">Reference proteome</keyword>
<reference evidence="3" key="1">
    <citation type="submission" date="2021-04" db="EMBL/GenBank/DDBJ databases">
        <authorList>
            <person name="Zhang D.-C."/>
        </authorList>
    </citation>
    <scope>NUCLEOTIDE SEQUENCE</scope>
    <source>
        <strain evidence="3">CGMCC 1.15697</strain>
    </source>
</reference>
<dbReference type="AlphaFoldDB" id="A0A8J7V298"/>
<dbReference type="RefSeq" id="WP_210681211.1">
    <property type="nucleotide sequence ID" value="NZ_JAGMWN010000002.1"/>
</dbReference>
<dbReference type="GO" id="GO:0003677">
    <property type="term" value="F:DNA binding"/>
    <property type="evidence" value="ECO:0007669"/>
    <property type="project" value="UniProtKB-KW"/>
</dbReference>
<accession>A0A8J7V298</accession>
<evidence type="ECO:0000256" key="1">
    <source>
        <dbReference type="ARBA" id="ARBA00023125"/>
    </source>
</evidence>
<dbReference type="Proteomes" id="UP000672602">
    <property type="component" value="Unassembled WGS sequence"/>
</dbReference>
<name>A0A8J7V298_9PROT</name>
<protein>
    <submittedName>
        <fullName evidence="3">Helix-turn-helix transcriptional regulator</fullName>
    </submittedName>
</protein>
<feature type="domain" description="HTH cro/C1-type" evidence="2">
    <location>
        <begin position="14"/>
        <end position="68"/>
    </location>
</feature>
<proteinExistence type="predicted"/>
<dbReference type="PROSITE" id="PS50943">
    <property type="entry name" value="HTH_CROC1"/>
    <property type="match status" value="1"/>
</dbReference>
<dbReference type="EMBL" id="JAGMWN010000002">
    <property type="protein sequence ID" value="MBP5856647.1"/>
    <property type="molecule type" value="Genomic_DNA"/>
</dbReference>